<dbReference type="Proteomes" id="UP001642540">
    <property type="component" value="Unassembled WGS sequence"/>
</dbReference>
<dbReference type="EMBL" id="CAXLJM020000007">
    <property type="protein sequence ID" value="CAL8072331.1"/>
    <property type="molecule type" value="Genomic_DNA"/>
</dbReference>
<sequence length="150" mass="16202">MVCAVFSVVAGVAADFPTMQAWRVISVIAAVVAKFAVTLTFLVVYLQATEIFPTPLRSTGSGFASTSASIIGIFTPFIVFSAKFLQGAPWFIIAIMSAIGIVSSAYLPETLNQNLPETLEEAENFGKGTEFWSFRPPPKKPPHQNSNQKV</sequence>
<evidence type="ECO:0000313" key="7">
    <source>
        <dbReference type="Proteomes" id="UP001642540"/>
    </source>
</evidence>
<evidence type="ECO:0000313" key="6">
    <source>
        <dbReference type="EMBL" id="CAL8072331.1"/>
    </source>
</evidence>
<evidence type="ECO:0000256" key="2">
    <source>
        <dbReference type="ARBA" id="ARBA00022692"/>
    </source>
</evidence>
<reference evidence="6 7" key="1">
    <citation type="submission" date="2024-08" db="EMBL/GenBank/DDBJ databases">
        <authorList>
            <person name="Cucini C."/>
            <person name="Frati F."/>
        </authorList>
    </citation>
    <scope>NUCLEOTIDE SEQUENCE [LARGE SCALE GENOMIC DNA]</scope>
</reference>
<comment type="subcellular location">
    <subcellularLocation>
        <location evidence="1">Membrane</location>
        <topology evidence="1">Multi-pass membrane protein</topology>
    </subcellularLocation>
</comment>
<accession>A0ABP1PQN3</accession>
<feature type="transmembrane region" description="Helical" evidence="5">
    <location>
        <begin position="24"/>
        <end position="48"/>
    </location>
</feature>
<evidence type="ECO:0000256" key="4">
    <source>
        <dbReference type="ARBA" id="ARBA00023136"/>
    </source>
</evidence>
<name>A0ABP1PQN3_9HEXA</name>
<gene>
    <name evidence="6" type="ORF">ODALV1_LOCUS2118</name>
</gene>
<protein>
    <submittedName>
        <fullName evidence="6">Uncharacterized protein</fullName>
    </submittedName>
</protein>
<evidence type="ECO:0000256" key="5">
    <source>
        <dbReference type="SAM" id="Phobius"/>
    </source>
</evidence>
<evidence type="ECO:0000256" key="3">
    <source>
        <dbReference type="ARBA" id="ARBA00022989"/>
    </source>
</evidence>
<dbReference type="InterPro" id="IPR036259">
    <property type="entry name" value="MFS_trans_sf"/>
</dbReference>
<feature type="transmembrane region" description="Helical" evidence="5">
    <location>
        <begin position="60"/>
        <end position="82"/>
    </location>
</feature>
<evidence type="ECO:0000256" key="1">
    <source>
        <dbReference type="ARBA" id="ARBA00004141"/>
    </source>
</evidence>
<feature type="transmembrane region" description="Helical" evidence="5">
    <location>
        <begin position="88"/>
        <end position="107"/>
    </location>
</feature>
<keyword evidence="3 5" id="KW-1133">Transmembrane helix</keyword>
<proteinExistence type="predicted"/>
<dbReference type="PANTHER" id="PTHR24064">
    <property type="entry name" value="SOLUTE CARRIER FAMILY 22 MEMBER"/>
    <property type="match status" value="1"/>
</dbReference>
<organism evidence="6 7">
    <name type="scientific">Orchesella dallaii</name>
    <dbReference type="NCBI Taxonomy" id="48710"/>
    <lineage>
        <taxon>Eukaryota</taxon>
        <taxon>Metazoa</taxon>
        <taxon>Ecdysozoa</taxon>
        <taxon>Arthropoda</taxon>
        <taxon>Hexapoda</taxon>
        <taxon>Collembola</taxon>
        <taxon>Entomobryomorpha</taxon>
        <taxon>Entomobryoidea</taxon>
        <taxon>Orchesellidae</taxon>
        <taxon>Orchesellinae</taxon>
        <taxon>Orchesella</taxon>
    </lineage>
</organism>
<keyword evidence="7" id="KW-1185">Reference proteome</keyword>
<keyword evidence="4 5" id="KW-0472">Membrane</keyword>
<dbReference type="Gene3D" id="1.20.1250.20">
    <property type="entry name" value="MFS general substrate transporter like domains"/>
    <property type="match status" value="1"/>
</dbReference>
<dbReference type="SUPFAM" id="SSF103473">
    <property type="entry name" value="MFS general substrate transporter"/>
    <property type="match status" value="1"/>
</dbReference>
<keyword evidence="2 5" id="KW-0812">Transmembrane</keyword>
<comment type="caution">
    <text evidence="6">The sequence shown here is derived from an EMBL/GenBank/DDBJ whole genome shotgun (WGS) entry which is preliminary data.</text>
</comment>